<evidence type="ECO:0000256" key="1">
    <source>
        <dbReference type="ARBA" id="ARBA00000681"/>
    </source>
</evidence>
<dbReference type="Pfam" id="PF00331">
    <property type="entry name" value="Glyco_hydro_10"/>
    <property type="match status" value="1"/>
</dbReference>
<dbReference type="PRINTS" id="PR00134">
    <property type="entry name" value="GLHYDRLASE10"/>
</dbReference>
<dbReference type="GO" id="GO:0031176">
    <property type="term" value="F:endo-1,4-beta-xylanase activity"/>
    <property type="evidence" value="ECO:0007669"/>
    <property type="project" value="UniProtKB-EC"/>
</dbReference>
<evidence type="ECO:0000313" key="10">
    <source>
        <dbReference type="EMBL" id="ANY70887.1"/>
    </source>
</evidence>
<name>A0A1B2DT51_9BACL</name>
<accession>A0A1B2DT51</accession>
<evidence type="ECO:0000256" key="5">
    <source>
        <dbReference type="ARBA" id="ARBA00023277"/>
    </source>
</evidence>
<dbReference type="Gene3D" id="3.20.20.80">
    <property type="entry name" value="Glycosidases"/>
    <property type="match status" value="1"/>
</dbReference>
<sequence>MNATDSLAGSFKNDFLIGAAVNSHTIVSQRELLVRHYNSLTAENEMKFESVHPAEHTYTFEEADRIAQFASEHGMKLRGHTLVWHNQTPDWVFDDGNGGLAARETLLARMKAHIETVVQRYRDTIYCWDVVNEAVTDDGEEWLRPSRWLEGIGDDYMAQAFRFAHKADPAALLFYNDYNECNPGKREKIYRLVKSLLEQGVPVHGIGLQAHWNLTDPSLADIRAAIERYASLGLKLQITEMDVSVFAFDDRRTDLAVPTTEMLRQQELRYRQFFELFREYRDVLTGVTFWGAADDYTWLDYFPVRGRKNWPLLFDTEQRAKGAYYEVVNLSASRAAEQ</sequence>
<keyword evidence="7 8" id="KW-0624">Polysaccharide degradation</keyword>
<comment type="pathway">
    <text evidence="2">Glycan degradation; xylan degradation.</text>
</comment>
<evidence type="ECO:0000256" key="4">
    <source>
        <dbReference type="ARBA" id="ARBA00022801"/>
    </source>
</evidence>
<proteinExistence type="inferred from homology"/>
<dbReference type="PROSITE" id="PS51760">
    <property type="entry name" value="GH10_2"/>
    <property type="match status" value="1"/>
</dbReference>
<dbReference type="PANTHER" id="PTHR31490">
    <property type="entry name" value="GLYCOSYL HYDROLASE"/>
    <property type="match status" value="1"/>
</dbReference>
<dbReference type="AlphaFoldDB" id="A0A1B2DT51"/>
<evidence type="ECO:0000256" key="2">
    <source>
        <dbReference type="ARBA" id="ARBA00004851"/>
    </source>
</evidence>
<keyword evidence="6 8" id="KW-0326">Glycosidase</keyword>
<evidence type="ECO:0000256" key="8">
    <source>
        <dbReference type="RuleBase" id="RU361174"/>
    </source>
</evidence>
<evidence type="ECO:0000259" key="9">
    <source>
        <dbReference type="PROSITE" id="PS51760"/>
    </source>
</evidence>
<protein>
    <recommendedName>
        <fullName evidence="8">Beta-xylanase</fullName>
        <ecNumber evidence="8">3.2.1.8</ecNumber>
    </recommendedName>
</protein>
<dbReference type="PANTHER" id="PTHR31490:SF90">
    <property type="entry name" value="ENDO-1,4-BETA-XYLANASE A"/>
    <property type="match status" value="1"/>
</dbReference>
<dbReference type="EC" id="3.2.1.8" evidence="8"/>
<dbReference type="InterPro" id="IPR044846">
    <property type="entry name" value="GH10"/>
</dbReference>
<feature type="domain" description="GH10" evidence="9">
    <location>
        <begin position="1"/>
        <end position="330"/>
    </location>
</feature>
<evidence type="ECO:0000256" key="3">
    <source>
        <dbReference type="ARBA" id="ARBA00022651"/>
    </source>
</evidence>
<reference evidence="10" key="1">
    <citation type="submission" date="2016-08" db="EMBL/GenBank/DDBJ databases">
        <title>Complete Genome Seqeunce of Paenibacillus sp. BIHB 4019 from tea rhizoplane.</title>
        <authorList>
            <person name="Thakur R."/>
            <person name="Swarnkar M.K."/>
            <person name="Gulati A."/>
        </authorList>
    </citation>
    <scope>NUCLEOTIDE SEQUENCE [LARGE SCALE GENOMIC DNA]</scope>
    <source>
        <strain evidence="10">BIHB4019</strain>
    </source>
</reference>
<dbReference type="RefSeq" id="WP_099521731.1">
    <property type="nucleotide sequence ID" value="NZ_CP016808.1"/>
</dbReference>
<evidence type="ECO:0000256" key="6">
    <source>
        <dbReference type="ARBA" id="ARBA00023295"/>
    </source>
</evidence>
<comment type="catalytic activity">
    <reaction evidence="1 8">
        <text>Endohydrolysis of (1-&gt;4)-beta-D-xylosidic linkages in xylans.</text>
        <dbReference type="EC" id="3.2.1.8"/>
    </reaction>
</comment>
<organism evidence="10">
    <name type="scientific">Paenibacillus sp. BIHB 4019</name>
    <dbReference type="NCBI Taxonomy" id="1870819"/>
    <lineage>
        <taxon>Bacteria</taxon>
        <taxon>Bacillati</taxon>
        <taxon>Bacillota</taxon>
        <taxon>Bacilli</taxon>
        <taxon>Bacillales</taxon>
        <taxon>Paenibacillaceae</taxon>
        <taxon>Paenibacillus</taxon>
    </lineage>
</organism>
<keyword evidence="3 10" id="KW-0858">Xylan degradation</keyword>
<gene>
    <name evidence="10" type="ORF">BBD42_20910</name>
</gene>
<dbReference type="InterPro" id="IPR017853">
    <property type="entry name" value="GH"/>
</dbReference>
<dbReference type="EMBL" id="CP016808">
    <property type="protein sequence ID" value="ANY70887.1"/>
    <property type="molecule type" value="Genomic_DNA"/>
</dbReference>
<keyword evidence="5 8" id="KW-0119">Carbohydrate metabolism</keyword>
<dbReference type="SUPFAM" id="SSF51445">
    <property type="entry name" value="(Trans)glycosidases"/>
    <property type="match status" value="1"/>
</dbReference>
<keyword evidence="4 8" id="KW-0378">Hydrolase</keyword>
<comment type="similarity">
    <text evidence="8">Belongs to the glycosyl hydrolase 10 (cellulase F) family.</text>
</comment>
<evidence type="ECO:0000256" key="7">
    <source>
        <dbReference type="ARBA" id="ARBA00023326"/>
    </source>
</evidence>
<dbReference type="SMART" id="SM00633">
    <property type="entry name" value="Glyco_10"/>
    <property type="match status" value="1"/>
</dbReference>
<dbReference type="InterPro" id="IPR001000">
    <property type="entry name" value="GH10_dom"/>
</dbReference>
<dbReference type="GO" id="GO:0045493">
    <property type="term" value="P:xylan catabolic process"/>
    <property type="evidence" value="ECO:0007669"/>
    <property type="project" value="UniProtKB-KW"/>
</dbReference>